<dbReference type="InterPro" id="IPR005234">
    <property type="entry name" value="ScpB_csome_segregation"/>
</dbReference>
<dbReference type="PANTHER" id="PTHR34298">
    <property type="entry name" value="SEGREGATION AND CONDENSATION PROTEIN B"/>
    <property type="match status" value="1"/>
</dbReference>
<dbReference type="Pfam" id="PF04079">
    <property type="entry name" value="SMC_ScpB"/>
    <property type="match status" value="1"/>
</dbReference>
<dbReference type="PIRSF" id="PIRSF019345">
    <property type="entry name" value="ScpB"/>
    <property type="match status" value="1"/>
</dbReference>
<keyword evidence="4" id="KW-0131">Cell cycle</keyword>
<proteinExistence type="predicted"/>
<dbReference type="AlphaFoldDB" id="A0A1G2B006"/>
<dbReference type="SUPFAM" id="SSF46785">
    <property type="entry name" value="Winged helix' DNA-binding domain"/>
    <property type="match status" value="2"/>
</dbReference>
<accession>A0A1G2B006</accession>
<keyword evidence="2" id="KW-0132">Cell division</keyword>
<keyword evidence="1" id="KW-0963">Cytoplasm</keyword>
<evidence type="ECO:0000313" key="5">
    <source>
        <dbReference type="EMBL" id="OGY82066.1"/>
    </source>
</evidence>
<sequence>MNETPQQPTHTQEATLAQTIESLLFVNQRPFSSKQLAKFLEKPLADVQQAIDELIKKYDAGNGGIVVQRNEDKIQLATAPQTAPTMQKWIKQEQNKELTRPSLETLTIVAYRGPVTKAEIEMIRGINCSLILRNLMIRGLVEMLPGKDEHDTKYQISFEFMRWLGLKETKELPEFAQLNSNEYLAELLGKAKIIE</sequence>
<keyword evidence="3" id="KW-0159">Chromosome partition</keyword>
<name>A0A1G2B006_9BACT</name>
<protein>
    <submittedName>
        <fullName evidence="5">SMC-Scp complex subunit ScpB</fullName>
    </submittedName>
</protein>
<reference evidence="5 6" key="1">
    <citation type="journal article" date="2016" name="Nat. Commun.">
        <title>Thousands of microbial genomes shed light on interconnected biogeochemical processes in an aquifer system.</title>
        <authorList>
            <person name="Anantharaman K."/>
            <person name="Brown C.T."/>
            <person name="Hug L.A."/>
            <person name="Sharon I."/>
            <person name="Castelle C.J."/>
            <person name="Probst A.J."/>
            <person name="Thomas B.C."/>
            <person name="Singh A."/>
            <person name="Wilkins M.J."/>
            <person name="Karaoz U."/>
            <person name="Brodie E.L."/>
            <person name="Williams K.H."/>
            <person name="Hubbard S.S."/>
            <person name="Banfield J.F."/>
        </authorList>
    </citation>
    <scope>NUCLEOTIDE SEQUENCE [LARGE SCALE GENOMIC DNA]</scope>
</reference>
<dbReference type="Proteomes" id="UP000176952">
    <property type="component" value="Unassembled WGS sequence"/>
</dbReference>
<dbReference type="GO" id="GO:0051301">
    <property type="term" value="P:cell division"/>
    <property type="evidence" value="ECO:0007669"/>
    <property type="project" value="UniProtKB-KW"/>
</dbReference>
<gene>
    <name evidence="5" type="ORF">A3F54_01830</name>
</gene>
<evidence type="ECO:0000256" key="3">
    <source>
        <dbReference type="ARBA" id="ARBA00022829"/>
    </source>
</evidence>
<dbReference type="EMBL" id="MHKD01000039">
    <property type="protein sequence ID" value="OGY82066.1"/>
    <property type="molecule type" value="Genomic_DNA"/>
</dbReference>
<dbReference type="Gene3D" id="1.10.10.10">
    <property type="entry name" value="Winged helix-like DNA-binding domain superfamily/Winged helix DNA-binding domain"/>
    <property type="match status" value="2"/>
</dbReference>
<organism evidence="5 6">
    <name type="scientific">Candidatus Kerfeldbacteria bacterium RIFCSPHIGHO2_12_FULL_48_17</name>
    <dbReference type="NCBI Taxonomy" id="1798542"/>
    <lineage>
        <taxon>Bacteria</taxon>
        <taxon>Candidatus Kerfeldiibacteriota</taxon>
    </lineage>
</organism>
<comment type="caution">
    <text evidence="5">The sequence shown here is derived from an EMBL/GenBank/DDBJ whole genome shotgun (WGS) entry which is preliminary data.</text>
</comment>
<evidence type="ECO:0000256" key="1">
    <source>
        <dbReference type="ARBA" id="ARBA00022490"/>
    </source>
</evidence>
<evidence type="ECO:0000256" key="2">
    <source>
        <dbReference type="ARBA" id="ARBA00022618"/>
    </source>
</evidence>
<dbReference type="NCBIfam" id="TIGR00281">
    <property type="entry name" value="SMC-Scp complex subunit ScpB"/>
    <property type="match status" value="1"/>
</dbReference>
<dbReference type="InterPro" id="IPR036388">
    <property type="entry name" value="WH-like_DNA-bd_sf"/>
</dbReference>
<evidence type="ECO:0000313" key="6">
    <source>
        <dbReference type="Proteomes" id="UP000176952"/>
    </source>
</evidence>
<dbReference type="InterPro" id="IPR036390">
    <property type="entry name" value="WH_DNA-bd_sf"/>
</dbReference>
<dbReference type="STRING" id="1798542.A3F54_01830"/>
<dbReference type="PANTHER" id="PTHR34298:SF2">
    <property type="entry name" value="SEGREGATION AND CONDENSATION PROTEIN B"/>
    <property type="match status" value="1"/>
</dbReference>
<dbReference type="GO" id="GO:0051304">
    <property type="term" value="P:chromosome separation"/>
    <property type="evidence" value="ECO:0007669"/>
    <property type="project" value="InterPro"/>
</dbReference>
<evidence type="ECO:0000256" key="4">
    <source>
        <dbReference type="ARBA" id="ARBA00023306"/>
    </source>
</evidence>